<evidence type="ECO:0000256" key="1">
    <source>
        <dbReference type="SAM" id="MobiDB-lite"/>
    </source>
</evidence>
<reference evidence="2" key="1">
    <citation type="journal article" date="2019" name="Sci. Rep.">
        <title>Draft genome of Tanacetum cinerariifolium, the natural source of mosquito coil.</title>
        <authorList>
            <person name="Yamashiro T."/>
            <person name="Shiraishi A."/>
            <person name="Satake H."/>
            <person name="Nakayama K."/>
        </authorList>
    </citation>
    <scope>NUCLEOTIDE SEQUENCE</scope>
</reference>
<evidence type="ECO:0000313" key="2">
    <source>
        <dbReference type="EMBL" id="GFA30241.1"/>
    </source>
</evidence>
<organism evidence="2">
    <name type="scientific">Tanacetum cinerariifolium</name>
    <name type="common">Dalmatian daisy</name>
    <name type="synonym">Chrysanthemum cinerariifolium</name>
    <dbReference type="NCBI Taxonomy" id="118510"/>
    <lineage>
        <taxon>Eukaryota</taxon>
        <taxon>Viridiplantae</taxon>
        <taxon>Streptophyta</taxon>
        <taxon>Embryophyta</taxon>
        <taxon>Tracheophyta</taxon>
        <taxon>Spermatophyta</taxon>
        <taxon>Magnoliopsida</taxon>
        <taxon>eudicotyledons</taxon>
        <taxon>Gunneridae</taxon>
        <taxon>Pentapetalae</taxon>
        <taxon>asterids</taxon>
        <taxon>campanulids</taxon>
        <taxon>Asterales</taxon>
        <taxon>Asteraceae</taxon>
        <taxon>Asteroideae</taxon>
        <taxon>Anthemideae</taxon>
        <taxon>Anthemidinae</taxon>
        <taxon>Tanacetum</taxon>
    </lineage>
</organism>
<feature type="region of interest" description="Disordered" evidence="1">
    <location>
        <begin position="1"/>
        <end position="39"/>
    </location>
</feature>
<dbReference type="AlphaFoldDB" id="A0A699JDV2"/>
<dbReference type="EMBL" id="BKCJ010401083">
    <property type="protein sequence ID" value="GFA30241.1"/>
    <property type="molecule type" value="Genomic_DNA"/>
</dbReference>
<proteinExistence type="predicted"/>
<name>A0A699JDV2_TANCI</name>
<accession>A0A699JDV2</accession>
<protein>
    <submittedName>
        <fullName evidence="2">Putative ribonuclease H-like domain-containing protein</fullName>
    </submittedName>
</protein>
<comment type="caution">
    <text evidence="2">The sequence shown here is derived from an EMBL/GenBank/DDBJ whole genome shotgun (WGS) entry which is preliminary data.</text>
</comment>
<feature type="compositionally biased region" description="Polar residues" evidence="1">
    <location>
        <begin position="1"/>
        <end position="19"/>
    </location>
</feature>
<sequence length="177" mass="19868">MSEMSVANDTSGLVPQRQNALDYDNSDPVPQLHNVSSSADAYVPSQQELDLLFGPLYDEFFNAGSNPTDTQPTTNIRPTSAPFTPTYVHAKENNVNPAEEEHLPDDEFTNHFYHPLEQVRGNLSRAVQARRQLTTDPEMCMFALTASTAKPKNIKEAMADSAWIEAMQEKLHQFDRL</sequence>
<gene>
    <name evidence="2" type="ORF">Tci_602213</name>
</gene>